<accession>A0ABW7S3T4</accession>
<evidence type="ECO:0000256" key="2">
    <source>
        <dbReference type="ARBA" id="ARBA00023043"/>
    </source>
</evidence>
<dbReference type="InterPro" id="IPR036770">
    <property type="entry name" value="Ankyrin_rpt-contain_sf"/>
</dbReference>
<organism evidence="5 6">
    <name type="scientific">Streptomyces tendae</name>
    <dbReference type="NCBI Taxonomy" id="1932"/>
    <lineage>
        <taxon>Bacteria</taxon>
        <taxon>Bacillati</taxon>
        <taxon>Actinomycetota</taxon>
        <taxon>Actinomycetes</taxon>
        <taxon>Kitasatosporales</taxon>
        <taxon>Streptomycetaceae</taxon>
        <taxon>Streptomyces</taxon>
    </lineage>
</organism>
<dbReference type="InterPro" id="IPR050889">
    <property type="entry name" value="Dendritic_Spine_Reg/Scaffold"/>
</dbReference>
<evidence type="ECO:0000313" key="5">
    <source>
        <dbReference type="EMBL" id="MFI0573563.1"/>
    </source>
</evidence>
<comment type="caution">
    <text evidence="5">The sequence shown here is derived from an EMBL/GenBank/DDBJ whole genome shotgun (WGS) entry which is preliminary data.</text>
</comment>
<dbReference type="InterPro" id="IPR002110">
    <property type="entry name" value="Ankyrin_rpt"/>
</dbReference>
<dbReference type="EMBL" id="JBIQWK010000004">
    <property type="protein sequence ID" value="MFI0573563.1"/>
    <property type="molecule type" value="Genomic_DNA"/>
</dbReference>
<dbReference type="Proteomes" id="UP001610810">
    <property type="component" value="Unassembled WGS sequence"/>
</dbReference>
<evidence type="ECO:0000313" key="6">
    <source>
        <dbReference type="Proteomes" id="UP001610810"/>
    </source>
</evidence>
<dbReference type="Gene3D" id="1.25.40.20">
    <property type="entry name" value="Ankyrin repeat-containing domain"/>
    <property type="match status" value="3"/>
</dbReference>
<feature type="region of interest" description="Disordered" evidence="4">
    <location>
        <begin position="1"/>
        <end position="21"/>
    </location>
</feature>
<protein>
    <submittedName>
        <fullName evidence="5">Ankyrin repeat domain-containing protein</fullName>
    </submittedName>
</protein>
<keyword evidence="1" id="KW-0677">Repeat</keyword>
<dbReference type="PANTHER" id="PTHR24166">
    <property type="entry name" value="ROLLING PEBBLES, ISOFORM B"/>
    <property type="match status" value="1"/>
</dbReference>
<keyword evidence="6" id="KW-1185">Reference proteome</keyword>
<dbReference type="SMART" id="SM00248">
    <property type="entry name" value="ANK"/>
    <property type="match status" value="4"/>
</dbReference>
<dbReference type="PANTHER" id="PTHR24166:SF48">
    <property type="entry name" value="PROTEIN VAPYRIN"/>
    <property type="match status" value="1"/>
</dbReference>
<dbReference type="PROSITE" id="PS50297">
    <property type="entry name" value="ANK_REP_REGION"/>
    <property type="match status" value="3"/>
</dbReference>
<dbReference type="RefSeq" id="WP_356534408.1">
    <property type="nucleotide sequence ID" value="NZ_JBEXMU010000173.1"/>
</dbReference>
<feature type="repeat" description="ANK" evidence="3">
    <location>
        <begin position="145"/>
        <end position="171"/>
    </location>
</feature>
<dbReference type="PROSITE" id="PS50088">
    <property type="entry name" value="ANK_REPEAT"/>
    <property type="match status" value="4"/>
</dbReference>
<evidence type="ECO:0000256" key="1">
    <source>
        <dbReference type="ARBA" id="ARBA00022737"/>
    </source>
</evidence>
<name>A0ABW7S3T4_STRTE</name>
<evidence type="ECO:0000256" key="4">
    <source>
        <dbReference type="SAM" id="MobiDB-lite"/>
    </source>
</evidence>
<gene>
    <name evidence="5" type="ORF">ACH3YB_18250</name>
</gene>
<dbReference type="Pfam" id="PF12796">
    <property type="entry name" value="Ank_2"/>
    <property type="match status" value="1"/>
</dbReference>
<proteinExistence type="predicted"/>
<feature type="repeat" description="ANK" evidence="3">
    <location>
        <begin position="79"/>
        <end position="111"/>
    </location>
</feature>
<feature type="repeat" description="ANK" evidence="3">
    <location>
        <begin position="112"/>
        <end position="144"/>
    </location>
</feature>
<dbReference type="Pfam" id="PF13637">
    <property type="entry name" value="Ank_4"/>
    <property type="match status" value="1"/>
</dbReference>
<keyword evidence="2 3" id="KW-0040">ANK repeat</keyword>
<reference evidence="5 6" key="1">
    <citation type="submission" date="2024-10" db="EMBL/GenBank/DDBJ databases">
        <authorList>
            <person name="Wannawong T."/>
            <person name="Kuncharoen N."/>
            <person name="Mhuantong W."/>
        </authorList>
    </citation>
    <scope>NUCLEOTIDE SEQUENCE [LARGE SCALE GENOMIC DNA]</scope>
    <source>
        <strain evidence="5 6">CALK1-4</strain>
    </source>
</reference>
<feature type="repeat" description="ANK" evidence="3">
    <location>
        <begin position="44"/>
        <end position="76"/>
    </location>
</feature>
<evidence type="ECO:0000256" key="3">
    <source>
        <dbReference type="PROSITE-ProRule" id="PRU00023"/>
    </source>
</evidence>
<sequence length="222" mass="23277">MTRPTKKAPAPRSNELPRAARDGDVASVVRLLDAGVPVDALDDDARTALDLAAQENHADVVRVLLAAGADTAAHAGPYHDLTPLTCAAMVGSTDAVAALLDAGVSMGAQDRIPYTPLMLAAGDNRPETVALLIDRGADLEDRAMKGRTALEWAACRGSVESVVVLLRRGAEATDTALRCALRHADRGEEERERYGRVVRALRYARARAAGTAAPPAAGRAAE</sequence>
<dbReference type="SUPFAM" id="SSF48403">
    <property type="entry name" value="Ankyrin repeat"/>
    <property type="match status" value="1"/>
</dbReference>